<keyword evidence="1" id="KW-1015">Disulfide bond</keyword>
<dbReference type="Gene3D" id="3.40.30.10">
    <property type="entry name" value="Glutaredoxin"/>
    <property type="match status" value="1"/>
</dbReference>
<accession>A0ABY4W888</accession>
<dbReference type="InterPro" id="IPR050553">
    <property type="entry name" value="Thioredoxin_ResA/DsbE_sf"/>
</dbReference>
<dbReference type="RefSeq" id="WP_251870469.1">
    <property type="nucleotide sequence ID" value="NZ_CP098755.1"/>
</dbReference>
<dbReference type="CDD" id="cd02966">
    <property type="entry name" value="TlpA_like_family"/>
    <property type="match status" value="1"/>
</dbReference>
<dbReference type="PANTHER" id="PTHR42852">
    <property type="entry name" value="THIOL:DISULFIDE INTERCHANGE PROTEIN DSBE"/>
    <property type="match status" value="1"/>
</dbReference>
<dbReference type="PROSITE" id="PS51352">
    <property type="entry name" value="THIOREDOXIN_2"/>
    <property type="match status" value="1"/>
</dbReference>
<evidence type="ECO:0000313" key="3">
    <source>
        <dbReference type="EMBL" id="USG63387.1"/>
    </source>
</evidence>
<dbReference type="PANTHER" id="PTHR42852:SF17">
    <property type="entry name" value="THIOREDOXIN-LIKE PROTEIN HI_1115"/>
    <property type="match status" value="1"/>
</dbReference>
<evidence type="ECO:0000313" key="4">
    <source>
        <dbReference type="Proteomes" id="UP001056500"/>
    </source>
</evidence>
<dbReference type="EMBL" id="CP098755">
    <property type="protein sequence ID" value="USG63387.1"/>
    <property type="molecule type" value="Genomic_DNA"/>
</dbReference>
<dbReference type="PROSITE" id="PS00194">
    <property type="entry name" value="THIOREDOXIN_1"/>
    <property type="match status" value="1"/>
</dbReference>
<gene>
    <name evidence="3" type="ORF">NDK47_14475</name>
</gene>
<dbReference type="InterPro" id="IPR017937">
    <property type="entry name" value="Thioredoxin_CS"/>
</dbReference>
<keyword evidence="4" id="KW-1185">Reference proteome</keyword>
<dbReference type="InterPro" id="IPR000866">
    <property type="entry name" value="AhpC/TSA"/>
</dbReference>
<evidence type="ECO:0000256" key="1">
    <source>
        <dbReference type="ARBA" id="ARBA00023157"/>
    </source>
</evidence>
<dbReference type="Proteomes" id="UP001056500">
    <property type="component" value="Chromosome"/>
</dbReference>
<protein>
    <submittedName>
        <fullName evidence="3">Redoxin domain-containing protein</fullName>
    </submittedName>
</protein>
<organism evidence="3 4">
    <name type="scientific">Brevibacillus ruminantium</name>
    <dbReference type="NCBI Taxonomy" id="2950604"/>
    <lineage>
        <taxon>Bacteria</taxon>
        <taxon>Bacillati</taxon>
        <taxon>Bacillota</taxon>
        <taxon>Bacilli</taxon>
        <taxon>Bacillales</taxon>
        <taxon>Paenibacillaceae</taxon>
        <taxon>Brevibacillus</taxon>
    </lineage>
</organism>
<name>A0ABY4W888_9BACL</name>
<dbReference type="Pfam" id="PF00578">
    <property type="entry name" value="AhpC-TSA"/>
    <property type="match status" value="1"/>
</dbReference>
<evidence type="ECO:0000259" key="2">
    <source>
        <dbReference type="PROSITE" id="PS51352"/>
    </source>
</evidence>
<dbReference type="InterPro" id="IPR036249">
    <property type="entry name" value="Thioredoxin-like_sf"/>
</dbReference>
<sequence>MNFRYPLVIAIVLLATYLVMGPKIQKQTLDTPQTKPQVHFQAPVFQGKTLEGEDIALGDYPGKPIFLNFWASWCPPCKAEMPDLISLHERYEKQVAFIGINTTFNDSEEAARDFASLYEMQYPIVVDPQAEISKAYQIIAMPTSFILDDTGRIVFKKIGPLTIEEFERAVKPLLKEGS</sequence>
<reference evidence="3" key="1">
    <citation type="submission" date="2022-06" db="EMBL/GenBank/DDBJ databases">
        <title>Genome sequencing of Brevibacillus sp. BB3-R1.</title>
        <authorList>
            <person name="Heo J."/>
            <person name="Lee D."/>
            <person name="Won M."/>
            <person name="Han B.-H."/>
            <person name="Hong S.-B."/>
            <person name="Kwon S.-W."/>
        </authorList>
    </citation>
    <scope>NUCLEOTIDE SEQUENCE</scope>
    <source>
        <strain evidence="3">BB3-R1</strain>
    </source>
</reference>
<feature type="domain" description="Thioredoxin" evidence="2">
    <location>
        <begin position="36"/>
        <end position="175"/>
    </location>
</feature>
<proteinExistence type="predicted"/>
<dbReference type="SUPFAM" id="SSF52833">
    <property type="entry name" value="Thioredoxin-like"/>
    <property type="match status" value="1"/>
</dbReference>
<dbReference type="InterPro" id="IPR013766">
    <property type="entry name" value="Thioredoxin_domain"/>
</dbReference>